<comment type="caution">
    <text evidence="3">The sequence shown here is derived from an EMBL/GenBank/DDBJ whole genome shotgun (WGS) entry which is preliminary data.</text>
</comment>
<evidence type="ECO:0000256" key="1">
    <source>
        <dbReference type="SAM" id="Phobius"/>
    </source>
</evidence>
<dbReference type="Pfam" id="PF13962">
    <property type="entry name" value="PGG"/>
    <property type="match status" value="1"/>
</dbReference>
<name>A0AAD5IGH2_ACENE</name>
<evidence type="ECO:0000313" key="3">
    <source>
        <dbReference type="EMBL" id="KAI9162413.1"/>
    </source>
</evidence>
<evidence type="ECO:0000259" key="2">
    <source>
        <dbReference type="Pfam" id="PF13962"/>
    </source>
</evidence>
<keyword evidence="1" id="KW-1133">Transmembrane helix</keyword>
<feature type="domain" description="PGG" evidence="2">
    <location>
        <begin position="33"/>
        <end position="90"/>
    </location>
</feature>
<reference evidence="3" key="1">
    <citation type="journal article" date="2022" name="Plant J.">
        <title>Strategies of tolerance reflected in two North American maple genomes.</title>
        <authorList>
            <person name="McEvoy S.L."/>
            <person name="Sezen U.U."/>
            <person name="Trouern-Trend A."/>
            <person name="McMahon S.M."/>
            <person name="Schaberg P.G."/>
            <person name="Yang J."/>
            <person name="Wegrzyn J.L."/>
            <person name="Swenson N.G."/>
        </authorList>
    </citation>
    <scope>NUCLEOTIDE SEQUENCE</scope>
    <source>
        <strain evidence="3">91603</strain>
    </source>
</reference>
<feature type="transmembrane region" description="Helical" evidence="1">
    <location>
        <begin position="43"/>
        <end position="61"/>
    </location>
</feature>
<dbReference type="PANTHER" id="PTHR24177">
    <property type="entry name" value="CASKIN"/>
    <property type="match status" value="1"/>
</dbReference>
<dbReference type="EMBL" id="JAJSOW010000106">
    <property type="protein sequence ID" value="KAI9162413.1"/>
    <property type="molecule type" value="Genomic_DNA"/>
</dbReference>
<dbReference type="PANTHER" id="PTHR24177:SF292">
    <property type="entry name" value="ANKYRIN REPEAT FAMILY PROTEIN-RELATED"/>
    <property type="match status" value="1"/>
</dbReference>
<keyword evidence="1" id="KW-0812">Transmembrane</keyword>
<dbReference type="InterPro" id="IPR026961">
    <property type="entry name" value="PGG_dom"/>
</dbReference>
<dbReference type="GO" id="GO:0016020">
    <property type="term" value="C:membrane"/>
    <property type="evidence" value="ECO:0007669"/>
    <property type="project" value="TreeGrafter"/>
</dbReference>
<evidence type="ECO:0000313" key="4">
    <source>
        <dbReference type="Proteomes" id="UP001064489"/>
    </source>
</evidence>
<keyword evidence="1" id="KW-0472">Membrane</keyword>
<gene>
    <name evidence="3" type="ORF">LWI28_027030</name>
</gene>
<proteinExistence type="predicted"/>
<accession>A0AAD5IGH2</accession>
<dbReference type="Proteomes" id="UP001064489">
    <property type="component" value="Chromosome 2"/>
</dbReference>
<keyword evidence="4" id="KW-1185">Reference proteome</keyword>
<protein>
    <recommendedName>
        <fullName evidence="2">PGG domain-containing protein</fullName>
    </recommendedName>
</protein>
<dbReference type="AlphaFoldDB" id="A0AAD5IGH2"/>
<organism evidence="3 4">
    <name type="scientific">Acer negundo</name>
    <name type="common">Box elder</name>
    <dbReference type="NCBI Taxonomy" id="4023"/>
    <lineage>
        <taxon>Eukaryota</taxon>
        <taxon>Viridiplantae</taxon>
        <taxon>Streptophyta</taxon>
        <taxon>Embryophyta</taxon>
        <taxon>Tracheophyta</taxon>
        <taxon>Spermatophyta</taxon>
        <taxon>Magnoliopsida</taxon>
        <taxon>eudicotyledons</taxon>
        <taxon>Gunneridae</taxon>
        <taxon>Pentapetalae</taxon>
        <taxon>rosids</taxon>
        <taxon>malvids</taxon>
        <taxon>Sapindales</taxon>
        <taxon>Sapindaceae</taxon>
        <taxon>Hippocastanoideae</taxon>
        <taxon>Acereae</taxon>
        <taxon>Acer</taxon>
    </lineage>
</organism>
<reference evidence="3" key="2">
    <citation type="submission" date="2023-02" db="EMBL/GenBank/DDBJ databases">
        <authorList>
            <person name="Swenson N.G."/>
            <person name="Wegrzyn J.L."/>
            <person name="Mcevoy S.L."/>
        </authorList>
    </citation>
    <scope>NUCLEOTIDE SEQUENCE</scope>
    <source>
        <strain evidence="3">91603</strain>
        <tissue evidence="3">Leaf</tissue>
    </source>
</reference>
<sequence>MMQPSLRETKKVEGQTPQELFTIEHAELLESGEKWMKNTTTSCMVVATLIATVVFSAVIIVPGGNNDKTGIPIRLMETTFHVFAISDAIAGFG</sequence>